<comment type="caution">
    <text evidence="8">The sequence shown here is derived from an EMBL/GenBank/DDBJ whole genome shotgun (WGS) entry which is preliminary data.</text>
</comment>
<evidence type="ECO:0000256" key="2">
    <source>
        <dbReference type="ARBA" id="ARBA00008130"/>
    </source>
</evidence>
<feature type="transmembrane region" description="Helical" evidence="7">
    <location>
        <begin position="163"/>
        <end position="185"/>
    </location>
</feature>
<dbReference type="Proteomes" id="UP000011607">
    <property type="component" value="Unassembled WGS sequence"/>
</dbReference>
<reference evidence="8 9" key="1">
    <citation type="journal article" date="2014" name="PLoS Genet.">
        <title>Phylogenetically driven sequencing of extremely halophilic archaea reveals strategies for static and dynamic osmo-response.</title>
        <authorList>
            <person name="Becker E.A."/>
            <person name="Seitzer P.M."/>
            <person name="Tritt A."/>
            <person name="Larsen D."/>
            <person name="Krusor M."/>
            <person name="Yao A.I."/>
            <person name="Wu D."/>
            <person name="Madern D."/>
            <person name="Eisen J.A."/>
            <person name="Darling A.E."/>
            <person name="Facciotti M.T."/>
        </authorList>
    </citation>
    <scope>NUCLEOTIDE SEQUENCE [LARGE SCALE GENOMIC DNA]</scope>
    <source>
        <strain evidence="8 9">JCM 10879</strain>
    </source>
</reference>
<dbReference type="SMART" id="SM01021">
    <property type="entry name" value="Bac_rhodopsin"/>
    <property type="match status" value="1"/>
</dbReference>
<organism evidence="8 9">
    <name type="scientific">Halobiforma nitratireducens JCM 10879</name>
    <dbReference type="NCBI Taxonomy" id="1227454"/>
    <lineage>
        <taxon>Archaea</taxon>
        <taxon>Methanobacteriati</taxon>
        <taxon>Methanobacteriota</taxon>
        <taxon>Stenosarchaea group</taxon>
        <taxon>Halobacteria</taxon>
        <taxon>Halobacteriales</taxon>
        <taxon>Natrialbaceae</taxon>
        <taxon>Halobiforma</taxon>
    </lineage>
</organism>
<keyword evidence="5 7" id="KW-0472">Membrane</keyword>
<accession>M0LQM6</accession>
<feature type="transmembrane region" description="Helical" evidence="7">
    <location>
        <begin position="73"/>
        <end position="91"/>
    </location>
</feature>
<evidence type="ECO:0000313" key="8">
    <source>
        <dbReference type="EMBL" id="EMA35398.1"/>
    </source>
</evidence>
<dbReference type="Gene3D" id="1.20.1070.10">
    <property type="entry name" value="Rhodopsin 7-helix transmembrane proteins"/>
    <property type="match status" value="1"/>
</dbReference>
<dbReference type="eggNOG" id="arCOG02810">
    <property type="taxonomic scope" value="Archaea"/>
</dbReference>
<keyword evidence="4 7" id="KW-1133">Transmembrane helix</keyword>
<comment type="similarity">
    <text evidence="2">Belongs to the archaeal/bacterial/fungal opsin family.</text>
</comment>
<dbReference type="InterPro" id="IPR001425">
    <property type="entry name" value="Arc/bac/fun_rhodopsins"/>
</dbReference>
<name>M0LQM6_9EURY</name>
<dbReference type="OrthoDB" id="330248at2157"/>
<dbReference type="EMBL" id="AOMA01000124">
    <property type="protein sequence ID" value="EMA35398.1"/>
    <property type="molecule type" value="Genomic_DNA"/>
</dbReference>
<keyword evidence="3 7" id="KW-0812">Transmembrane</keyword>
<feature type="transmembrane region" description="Helical" evidence="7">
    <location>
        <begin position="98"/>
        <end position="118"/>
    </location>
</feature>
<evidence type="ECO:0000256" key="4">
    <source>
        <dbReference type="ARBA" id="ARBA00022989"/>
    </source>
</evidence>
<evidence type="ECO:0000313" key="9">
    <source>
        <dbReference type="Proteomes" id="UP000011607"/>
    </source>
</evidence>
<feature type="transmembrane region" description="Helical" evidence="7">
    <location>
        <begin position="6"/>
        <end position="24"/>
    </location>
</feature>
<feature type="transmembrane region" description="Helical" evidence="7">
    <location>
        <begin position="191"/>
        <end position="213"/>
    </location>
</feature>
<keyword evidence="9" id="KW-1185">Reference proteome</keyword>
<evidence type="ECO:0000256" key="6">
    <source>
        <dbReference type="SAM" id="MobiDB-lite"/>
    </source>
</evidence>
<dbReference type="RefSeq" id="WP_006673389.1">
    <property type="nucleotide sequence ID" value="NZ_AOMA01000124.1"/>
</dbReference>
<dbReference type="Pfam" id="PF01036">
    <property type="entry name" value="Bac_rhodopsin"/>
    <property type="match status" value="1"/>
</dbReference>
<feature type="transmembrane region" description="Helical" evidence="7">
    <location>
        <begin position="36"/>
        <end position="53"/>
    </location>
</feature>
<dbReference type="AlphaFoldDB" id="M0LQM6"/>
<evidence type="ECO:0000256" key="5">
    <source>
        <dbReference type="ARBA" id="ARBA00023136"/>
    </source>
</evidence>
<comment type="subcellular location">
    <subcellularLocation>
        <location evidence="1">Membrane</location>
        <topology evidence="1">Multi-pass membrane protein</topology>
    </subcellularLocation>
</comment>
<feature type="transmembrane region" description="Helical" evidence="7">
    <location>
        <begin position="124"/>
        <end position="142"/>
    </location>
</feature>
<evidence type="ECO:0000256" key="1">
    <source>
        <dbReference type="ARBA" id="ARBA00004141"/>
    </source>
</evidence>
<evidence type="ECO:0000256" key="7">
    <source>
        <dbReference type="SAM" id="Phobius"/>
    </source>
</evidence>
<proteinExistence type="inferred from homology"/>
<feature type="region of interest" description="Disordered" evidence="6">
    <location>
        <begin position="230"/>
        <end position="252"/>
    </location>
</feature>
<gene>
    <name evidence="8" type="ORF">C446_12414</name>
</gene>
<sequence length="252" mass="26477">MIEDTTIYLLTSAALGPAAVGLLLATRRLGRASRRYGYAAVLACGAMTVTYLLMSRGLWTVETTGNDESVVRFLGYTVAWAGISYVLGAVADAGPKRTAAVFVCSMGTLWATFGGWVFGGTAGTVISLTMVLSFVGLVYLLVGPLARTAATVSERRGLLYRKLEYLILLAWAGLLLLGLVSAQNLALTDNFVGQFAASYVDLVLFVGFGGLVVRNEAALEETAATTRLLPFSTDDGATDSGEESAGRTDTAS</sequence>
<protein>
    <submittedName>
        <fullName evidence="8">Rhodopsin</fullName>
    </submittedName>
</protein>
<evidence type="ECO:0000256" key="3">
    <source>
        <dbReference type="ARBA" id="ARBA00022692"/>
    </source>
</evidence>
<dbReference type="SUPFAM" id="SSF81321">
    <property type="entry name" value="Family A G protein-coupled receptor-like"/>
    <property type="match status" value="1"/>
</dbReference>
<dbReference type="STRING" id="1227454.C446_12414"/>
<dbReference type="GO" id="GO:0016020">
    <property type="term" value="C:membrane"/>
    <property type="evidence" value="ECO:0007669"/>
    <property type="project" value="UniProtKB-SubCell"/>
</dbReference>